<evidence type="ECO:0000313" key="2">
    <source>
        <dbReference type="Proteomes" id="UP001059209"/>
    </source>
</evidence>
<organism evidence="1 2">
    <name type="scientific">Maribacter litopenaei</name>
    <dbReference type="NCBI Taxonomy" id="2976127"/>
    <lineage>
        <taxon>Bacteria</taxon>
        <taxon>Pseudomonadati</taxon>
        <taxon>Bacteroidota</taxon>
        <taxon>Flavobacteriia</taxon>
        <taxon>Flavobacteriales</taxon>
        <taxon>Flavobacteriaceae</taxon>
        <taxon>Maribacter</taxon>
    </lineage>
</organism>
<proteinExistence type="predicted"/>
<gene>
    <name evidence="1" type="ORF">NYZ99_12705</name>
</gene>
<name>A0ABY5Y4L7_9FLAO</name>
<dbReference type="EMBL" id="CP104205">
    <property type="protein sequence ID" value="UWX53950.1"/>
    <property type="molecule type" value="Genomic_DNA"/>
</dbReference>
<evidence type="ECO:0000313" key="1">
    <source>
        <dbReference type="EMBL" id="UWX53950.1"/>
    </source>
</evidence>
<dbReference type="CDD" id="cd24013">
    <property type="entry name" value="ASKHA_ATPase_BT3980-like"/>
    <property type="match status" value="1"/>
</dbReference>
<dbReference type="RefSeq" id="WP_260571513.1">
    <property type="nucleotide sequence ID" value="NZ_CP104205.1"/>
</dbReference>
<dbReference type="Gene3D" id="3.30.420.260">
    <property type="match status" value="1"/>
</dbReference>
<dbReference type="Pfam" id="PF12864">
    <property type="entry name" value="DUF3822"/>
    <property type="match status" value="1"/>
</dbReference>
<reference evidence="1" key="1">
    <citation type="submission" date="2022-09" db="EMBL/GenBank/DDBJ databases">
        <title>Maribacter litopenaei sp. nov., isolated from the intestinal tract of the Pacific White Shrimp, Litopenaeus vannamei.</title>
        <authorList>
            <person name="Kim S.Y."/>
            <person name="Hwang C.Y."/>
        </authorList>
    </citation>
    <scope>NUCLEOTIDE SEQUENCE</scope>
    <source>
        <strain evidence="1">HL-LV01</strain>
    </source>
</reference>
<dbReference type="Proteomes" id="UP001059209">
    <property type="component" value="Chromosome"/>
</dbReference>
<dbReference type="InterPro" id="IPR024213">
    <property type="entry name" value="DUF3822"/>
</dbReference>
<keyword evidence="2" id="KW-1185">Reference proteome</keyword>
<accession>A0ABY5Y4L7</accession>
<sequence>MFSDELNPVALLQEVKNLLNKHGLNDKHFDEVVVIHTNNLFALVPKPLFKEDSMANYLKFNTKILATDALAYDELDNLDIVNVYVPYMNVNNYIYDLFGEFTYMHNGSVLIQSLLDNYSNHKEPVCFVYVGKKQMDVVVLKQKSLSFYNSFIYETKEDFAYYLLFVMEQLDLDTESTVVKFFGHIEEDDDIFQLCYSYIKDLSIFVPASPNHLDLGEPETSSIDFTIISTL</sequence>
<protein>
    <submittedName>
        <fullName evidence="1">DUF3822 family protein</fullName>
    </submittedName>
</protein>
<dbReference type="Gene3D" id="3.30.420.250">
    <property type="match status" value="1"/>
</dbReference>